<keyword evidence="3" id="KW-1185">Reference proteome</keyword>
<dbReference type="PROSITE" id="PS51257">
    <property type="entry name" value="PROKAR_LIPOPROTEIN"/>
    <property type="match status" value="1"/>
</dbReference>
<gene>
    <name evidence="2" type="ORF">OMO38_05610</name>
</gene>
<dbReference type="RefSeq" id="WP_264749238.1">
    <property type="nucleotide sequence ID" value="NZ_JAPDHW010000003.1"/>
</dbReference>
<evidence type="ECO:0000313" key="3">
    <source>
        <dbReference type="Proteomes" id="UP001163731"/>
    </source>
</evidence>
<organism evidence="2 3">
    <name type="scientific">Chryseobacterium kimseyorum</name>
    <dbReference type="NCBI Taxonomy" id="2984028"/>
    <lineage>
        <taxon>Bacteria</taxon>
        <taxon>Pseudomonadati</taxon>
        <taxon>Bacteroidota</taxon>
        <taxon>Flavobacteriia</taxon>
        <taxon>Flavobacteriales</taxon>
        <taxon>Weeksellaceae</taxon>
        <taxon>Chryseobacterium group</taxon>
        <taxon>Chryseobacterium</taxon>
    </lineage>
</organism>
<protein>
    <recommendedName>
        <fullName evidence="4">Lipoprotein</fullName>
    </recommendedName>
</protein>
<evidence type="ECO:0000313" key="2">
    <source>
        <dbReference type="EMBL" id="MCW3168001.1"/>
    </source>
</evidence>
<dbReference type="EMBL" id="JAPDHW010000003">
    <property type="protein sequence ID" value="MCW3168001.1"/>
    <property type="molecule type" value="Genomic_DNA"/>
</dbReference>
<name>A0ABT3HW34_9FLAO</name>
<evidence type="ECO:0008006" key="4">
    <source>
        <dbReference type="Google" id="ProtNLM"/>
    </source>
</evidence>
<accession>A0ABT3HW34</accession>
<keyword evidence="1" id="KW-0732">Signal</keyword>
<sequence length="152" mass="16765">MNKLLILFLALIISCTNAVPSNSPDRQMKGEILASESHGGADEAGFKIIKDQSELTKSITDHFSKSGMEPVMKIPVMPNDKKVVLYNLGTFSSGDHKVSTIKSISVKDNVLYVEVPEYQSGGMGIQVMSNPWFIFSVPSNFQFNSVELKYSK</sequence>
<comment type="caution">
    <text evidence="2">The sequence shown here is derived from an EMBL/GenBank/DDBJ whole genome shotgun (WGS) entry which is preliminary data.</text>
</comment>
<evidence type="ECO:0000256" key="1">
    <source>
        <dbReference type="SAM" id="SignalP"/>
    </source>
</evidence>
<proteinExistence type="predicted"/>
<feature type="signal peptide" evidence="1">
    <location>
        <begin position="1"/>
        <end position="18"/>
    </location>
</feature>
<feature type="chain" id="PRO_5046940340" description="Lipoprotein" evidence="1">
    <location>
        <begin position="19"/>
        <end position="152"/>
    </location>
</feature>
<reference evidence="2" key="1">
    <citation type="submission" date="2022-10" db="EMBL/GenBank/DDBJ databases">
        <title>Chryseobacterium babae sp. nov. isolated from the gut of the beetle Oryctes rhinoceros, and Chryseobacterium kimseyorum sp. nov., isolated from a stick insect rearing cage.</title>
        <authorList>
            <person name="Shelomi M."/>
            <person name="Han C.-J."/>
            <person name="Chen W.-M."/>
            <person name="Chen H.-K."/>
            <person name="Liaw S.-J."/>
            <person name="Muhle E."/>
            <person name="Clermont D."/>
        </authorList>
    </citation>
    <scope>NUCLEOTIDE SEQUENCE</scope>
    <source>
        <strain evidence="2">09-1422</strain>
    </source>
</reference>
<dbReference type="Proteomes" id="UP001163731">
    <property type="component" value="Unassembled WGS sequence"/>
</dbReference>